<dbReference type="InterPro" id="IPR010996">
    <property type="entry name" value="HHH_MUS81"/>
</dbReference>
<reference evidence="2 3" key="1">
    <citation type="submission" date="2018-11" db="EMBL/GenBank/DDBJ databases">
        <authorList>
            <consortium name="Pathogen Informatics"/>
        </authorList>
    </citation>
    <scope>NUCLEOTIDE SEQUENCE [LARGE SCALE GENOMIC DNA]</scope>
    <source>
        <strain evidence="2 3">Zambia</strain>
    </source>
</reference>
<protein>
    <recommendedName>
        <fullName evidence="1">Crossover junction endonuclease MUS81-like HHH domain-containing protein</fullName>
    </recommendedName>
</protein>
<gene>
    <name evidence="2" type="ORF">SMRZ_LOCUS1882</name>
</gene>
<name>A0A183LDK7_9TREM</name>
<accession>A0A183LDK7</accession>
<dbReference type="Proteomes" id="UP000277204">
    <property type="component" value="Unassembled WGS sequence"/>
</dbReference>
<dbReference type="AlphaFoldDB" id="A0A183LDK7"/>
<dbReference type="STRING" id="48269.A0A183LDK7"/>
<feature type="domain" description="Crossover junction endonuclease MUS81-like HHH" evidence="1">
    <location>
        <begin position="7"/>
        <end position="56"/>
    </location>
</feature>
<keyword evidence="3" id="KW-1185">Reference proteome</keyword>
<evidence type="ECO:0000313" key="3">
    <source>
        <dbReference type="Proteomes" id="UP000277204"/>
    </source>
</evidence>
<evidence type="ECO:0000313" key="2">
    <source>
        <dbReference type="EMBL" id="VDO53190.1"/>
    </source>
</evidence>
<organism evidence="2 3">
    <name type="scientific">Schistosoma margrebowiei</name>
    <dbReference type="NCBI Taxonomy" id="48269"/>
    <lineage>
        <taxon>Eukaryota</taxon>
        <taxon>Metazoa</taxon>
        <taxon>Spiralia</taxon>
        <taxon>Lophotrochozoa</taxon>
        <taxon>Platyhelminthes</taxon>
        <taxon>Trematoda</taxon>
        <taxon>Digenea</taxon>
        <taxon>Strigeidida</taxon>
        <taxon>Schistosomatoidea</taxon>
        <taxon>Schistosomatidae</taxon>
        <taxon>Schistosoma</taxon>
    </lineage>
</organism>
<dbReference type="InterPro" id="IPR027421">
    <property type="entry name" value="DNA_pol_lamdba_lyase_dom_sf"/>
</dbReference>
<proteinExistence type="predicted"/>
<dbReference type="SUPFAM" id="SSF47802">
    <property type="entry name" value="DNA polymerase beta, N-terminal domain-like"/>
    <property type="match status" value="1"/>
</dbReference>
<evidence type="ECO:0000259" key="1">
    <source>
        <dbReference type="Pfam" id="PF14716"/>
    </source>
</evidence>
<dbReference type="EMBL" id="UZAI01000453">
    <property type="protein sequence ID" value="VDO53190.1"/>
    <property type="molecule type" value="Genomic_DNA"/>
</dbReference>
<sequence>MENAFVKDAKSYYAYRKALSSLKKYPLLLQSGKECKILEGFGAKLCDFLDEKLNNYAEDLQLSAIEALHYGNKNIKESIMSSIITTTKTKCCKINQLPVSFTLDQIQMHDFGSH</sequence>
<dbReference type="Gene3D" id="1.10.150.110">
    <property type="entry name" value="DNA polymerase beta, N-terminal domain-like"/>
    <property type="match status" value="1"/>
</dbReference>
<dbReference type="Pfam" id="PF14716">
    <property type="entry name" value="HHH_8"/>
    <property type="match status" value="1"/>
</dbReference>